<evidence type="ECO:0000256" key="7">
    <source>
        <dbReference type="ARBA" id="ARBA00022676"/>
    </source>
</evidence>
<dbReference type="InterPro" id="IPR041154">
    <property type="entry name" value="AglB_P1"/>
</dbReference>
<feature type="domain" description="AglB-like core" evidence="20">
    <location>
        <begin position="498"/>
        <end position="595"/>
    </location>
</feature>
<evidence type="ECO:0000256" key="5">
    <source>
        <dbReference type="ARBA" id="ARBA00010810"/>
    </source>
</evidence>
<dbReference type="EMBL" id="QGMY01000016">
    <property type="protein sequence ID" value="PWR70108.1"/>
    <property type="molecule type" value="Genomic_DNA"/>
</dbReference>
<evidence type="ECO:0000256" key="2">
    <source>
        <dbReference type="ARBA" id="ARBA00001946"/>
    </source>
</evidence>
<evidence type="ECO:0000259" key="20">
    <source>
        <dbReference type="Pfam" id="PF22627"/>
    </source>
</evidence>
<evidence type="ECO:0000313" key="22">
    <source>
        <dbReference type="Proteomes" id="UP000245657"/>
    </source>
</evidence>
<feature type="transmembrane region" description="Helical" evidence="17">
    <location>
        <begin position="12"/>
        <end position="30"/>
    </location>
</feature>
<keyword evidence="12 17" id="KW-1133">Transmembrane helix</keyword>
<dbReference type="GO" id="GO:0004576">
    <property type="term" value="F:oligosaccharyl transferase activity"/>
    <property type="evidence" value="ECO:0007669"/>
    <property type="project" value="InterPro"/>
</dbReference>
<feature type="domain" description="Archaeal glycosylation protein B peripheral" evidence="19">
    <location>
        <begin position="761"/>
        <end position="820"/>
    </location>
</feature>
<name>A0A2V2N0Q8_9EURY</name>
<reference evidence="21 22" key="1">
    <citation type="submission" date="2018-05" db="EMBL/GenBank/DDBJ databases">
        <title>Draft genome of Methanospirillum lacunae Ki8-1.</title>
        <authorList>
            <person name="Dueholm M.S."/>
            <person name="Nielsen P.H."/>
            <person name="Bakmann L.F."/>
            <person name="Otzen D.E."/>
        </authorList>
    </citation>
    <scope>NUCLEOTIDE SEQUENCE [LARGE SCALE GENOMIC DNA]</scope>
    <source>
        <strain evidence="21 22">Ki8-1</strain>
    </source>
</reference>
<dbReference type="RefSeq" id="WP_109969869.1">
    <property type="nucleotide sequence ID" value="NZ_CP176093.1"/>
</dbReference>
<comment type="cofactor">
    <cofactor evidence="1">
        <name>Mn(2+)</name>
        <dbReference type="ChEBI" id="CHEBI:29035"/>
    </cofactor>
</comment>
<feature type="transmembrane region" description="Helical" evidence="17">
    <location>
        <begin position="106"/>
        <end position="127"/>
    </location>
</feature>
<feature type="transmembrane region" description="Helical" evidence="17">
    <location>
        <begin position="279"/>
        <end position="298"/>
    </location>
</feature>
<protein>
    <recommendedName>
        <fullName evidence="6">dolichyl-phosphooligosaccharide-protein glycotransferase</fullName>
        <ecNumber evidence="6">2.4.99.21</ecNumber>
    </recommendedName>
    <alternativeName>
        <fullName evidence="15">Oligosaccharyl transferase</fullName>
    </alternativeName>
</protein>
<evidence type="ECO:0000256" key="1">
    <source>
        <dbReference type="ARBA" id="ARBA00001936"/>
    </source>
</evidence>
<feature type="transmembrane region" description="Helical" evidence="17">
    <location>
        <begin position="390"/>
        <end position="409"/>
    </location>
</feature>
<keyword evidence="14" id="KW-0464">Manganese</keyword>
<dbReference type="EC" id="2.4.99.21" evidence="6"/>
<feature type="transmembrane region" description="Helical" evidence="17">
    <location>
        <begin position="164"/>
        <end position="181"/>
    </location>
</feature>
<evidence type="ECO:0000256" key="15">
    <source>
        <dbReference type="ARBA" id="ARBA00030679"/>
    </source>
</evidence>
<evidence type="ECO:0000256" key="4">
    <source>
        <dbReference type="ARBA" id="ARBA00004922"/>
    </source>
</evidence>
<evidence type="ECO:0000256" key="17">
    <source>
        <dbReference type="SAM" id="Phobius"/>
    </source>
</evidence>
<comment type="pathway">
    <text evidence="4">Protein modification; protein glycosylation.</text>
</comment>
<dbReference type="Pfam" id="PF02516">
    <property type="entry name" value="STT3"/>
    <property type="match status" value="1"/>
</dbReference>
<evidence type="ECO:0000256" key="12">
    <source>
        <dbReference type="ARBA" id="ARBA00022989"/>
    </source>
</evidence>
<dbReference type="GO" id="GO:0046872">
    <property type="term" value="F:metal ion binding"/>
    <property type="evidence" value="ECO:0007669"/>
    <property type="project" value="UniProtKB-KW"/>
</dbReference>
<feature type="transmembrane region" description="Helical" evidence="17">
    <location>
        <begin position="363"/>
        <end position="383"/>
    </location>
</feature>
<keyword evidence="10" id="KW-0479">Metal-binding</keyword>
<evidence type="ECO:0000256" key="10">
    <source>
        <dbReference type="ARBA" id="ARBA00022723"/>
    </source>
</evidence>
<dbReference type="Pfam" id="PF22627">
    <property type="entry name" value="AglB_core-like"/>
    <property type="match status" value="1"/>
</dbReference>
<organism evidence="21 22">
    <name type="scientific">Methanospirillum lacunae</name>
    <dbReference type="NCBI Taxonomy" id="668570"/>
    <lineage>
        <taxon>Archaea</taxon>
        <taxon>Methanobacteriati</taxon>
        <taxon>Methanobacteriota</taxon>
        <taxon>Stenosarchaea group</taxon>
        <taxon>Methanomicrobia</taxon>
        <taxon>Methanomicrobiales</taxon>
        <taxon>Methanospirillaceae</taxon>
        <taxon>Methanospirillum</taxon>
    </lineage>
</organism>
<evidence type="ECO:0000256" key="8">
    <source>
        <dbReference type="ARBA" id="ARBA00022679"/>
    </source>
</evidence>
<dbReference type="InterPro" id="IPR054479">
    <property type="entry name" value="AglB-like_core"/>
</dbReference>
<dbReference type="Gene3D" id="2.60.40.3390">
    <property type="match status" value="1"/>
</dbReference>
<feature type="transmembrane region" description="Helical" evidence="17">
    <location>
        <begin position="415"/>
        <end position="436"/>
    </location>
</feature>
<feature type="transmembrane region" description="Helical" evidence="17">
    <location>
        <begin position="219"/>
        <end position="236"/>
    </location>
</feature>
<evidence type="ECO:0000256" key="16">
    <source>
        <dbReference type="ARBA" id="ARBA00034066"/>
    </source>
</evidence>
<dbReference type="OrthoDB" id="82393at2157"/>
<feature type="transmembrane region" description="Helical" evidence="17">
    <location>
        <begin position="81"/>
        <end position="100"/>
    </location>
</feature>
<keyword evidence="7" id="KW-0328">Glycosyltransferase</keyword>
<feature type="transmembrane region" description="Helical" evidence="17">
    <location>
        <begin position="193"/>
        <end position="213"/>
    </location>
</feature>
<evidence type="ECO:0000259" key="19">
    <source>
        <dbReference type="Pfam" id="PF18079"/>
    </source>
</evidence>
<dbReference type="GeneID" id="97548372"/>
<keyword evidence="11" id="KW-0460">Magnesium</keyword>
<evidence type="ECO:0000256" key="9">
    <source>
        <dbReference type="ARBA" id="ARBA00022692"/>
    </source>
</evidence>
<comment type="similarity">
    <text evidence="5">Belongs to the STT3 family.</text>
</comment>
<keyword evidence="13 17" id="KW-0472">Membrane</keyword>
<evidence type="ECO:0000259" key="18">
    <source>
        <dbReference type="Pfam" id="PF02516"/>
    </source>
</evidence>
<dbReference type="InterPro" id="IPR048307">
    <property type="entry name" value="STT3_N"/>
</dbReference>
<dbReference type="Pfam" id="PF18079">
    <property type="entry name" value="AglB_L1"/>
    <property type="match status" value="1"/>
</dbReference>
<evidence type="ECO:0000256" key="11">
    <source>
        <dbReference type="ARBA" id="ARBA00022842"/>
    </source>
</evidence>
<evidence type="ECO:0000256" key="6">
    <source>
        <dbReference type="ARBA" id="ARBA00012602"/>
    </source>
</evidence>
<evidence type="ECO:0000313" key="21">
    <source>
        <dbReference type="EMBL" id="PWR70108.1"/>
    </source>
</evidence>
<dbReference type="GO" id="GO:0005886">
    <property type="term" value="C:plasma membrane"/>
    <property type="evidence" value="ECO:0007669"/>
    <property type="project" value="UniProtKB-SubCell"/>
</dbReference>
<feature type="transmembrane region" description="Helical" evidence="17">
    <location>
        <begin position="310"/>
        <end position="343"/>
    </location>
</feature>
<keyword evidence="9 17" id="KW-0812">Transmembrane</keyword>
<dbReference type="AlphaFoldDB" id="A0A2V2N0Q8"/>
<feature type="transmembrane region" description="Helical" evidence="17">
    <location>
        <begin position="248"/>
        <end position="267"/>
    </location>
</feature>
<feature type="transmembrane region" description="Helical" evidence="17">
    <location>
        <begin position="463"/>
        <end position="484"/>
    </location>
</feature>
<keyword evidence="8" id="KW-0808">Transferase</keyword>
<evidence type="ECO:0000256" key="3">
    <source>
        <dbReference type="ARBA" id="ARBA00004651"/>
    </source>
</evidence>
<dbReference type="Gene3D" id="3.40.50.12610">
    <property type="match status" value="1"/>
</dbReference>
<dbReference type="NCBIfam" id="TIGR04154">
    <property type="entry name" value="archaeo_STT3"/>
    <property type="match status" value="1"/>
</dbReference>
<accession>A0A2V2N0Q8</accession>
<dbReference type="InterPro" id="IPR026410">
    <property type="entry name" value="OlisacTrfase_arch"/>
</dbReference>
<comment type="cofactor">
    <cofactor evidence="2">
        <name>Mg(2+)</name>
        <dbReference type="ChEBI" id="CHEBI:18420"/>
    </cofactor>
</comment>
<dbReference type="UniPathway" id="UPA00378"/>
<evidence type="ECO:0000256" key="13">
    <source>
        <dbReference type="ARBA" id="ARBA00023136"/>
    </source>
</evidence>
<comment type="subcellular location">
    <subcellularLocation>
        <location evidence="3">Cell membrane</location>
        <topology evidence="3">Multi-pass membrane protein</topology>
    </subcellularLocation>
</comment>
<sequence>MGLTNIKQKESAIILVIILIFALFGFWLRLLPMEQLTSGLVPKVIFMDSWYNMRLIEVIVSNFPAYPWFDPMNGFPIGKDNDWGPFYPMLSAVIAVLTGAVSRNDIMTVASWIPPIFSLTMIPMLYVIGKTVVDRKTGAISACLISIIAGEYLYRSFYGYIDHHFFEVIFSTAFILFYLFVIRESIRENISRYPSSCLILYSTLTGLMYYFGIMNIPTMVLFAGIIGGFCVVHALISRDEQSLKSLTFAHGILFGVFIILFGLTGIHNEGMSLAQYTPTHIFLALALIIEPLFLTVALHLTRGKTAGLTWGIIIGIPVVIYAIVSIILPSLVQTISSGFSYFFFFSYKETFINEMQMWDLTRAYHSFNIALLVMVVGLVLTIYQTFKKYDAIRLCILIWAFVILISTILHLRYEYYVAVIVVLFTSIALSYLWDLLSPSKISEPKSLKKGQKESGITLVKKNLPIIVVGIIVLIITAMSAQITWEVGTKQLQMIGMNDDWAGALTWLEKNSPDAGIDDLKIYNKDGFSYPNNSYGVLSWWDYGHWITYLAKRIPITTPFQNNVPPVAQFLVSTDEKAADSLADKMGAKYVIIDYETINSKYPSLPLWANGQNERDKYQKYYYQQSKNNPNQYDPVLTLKPDFFTSMVSRLYIFDGTETNSTGGSLVQYGEMQTGSQKVPAISRITTLTPDQAEKAASEPLSAGTDLVSIQYTHPITKIPALMHYRLVYESPTVTASDELAEMHNVKIFERVPGYQINGTGTIELPVVTNQGRSFTYRQESNNGTFTVPYSTSRDGAGVHVTGPYRNLQTGETFEVSEQQIS</sequence>
<dbReference type="PANTHER" id="PTHR13872">
    <property type="entry name" value="DOLICHYL-DIPHOSPHOOLIGOSACCHARIDE--PROTEIN GLYCOSYLTRANSFERASE SUBUNIT"/>
    <property type="match status" value="1"/>
</dbReference>
<evidence type="ECO:0000256" key="14">
    <source>
        <dbReference type="ARBA" id="ARBA00023211"/>
    </source>
</evidence>
<feature type="domain" description="Oligosaccharyl transferase STT3 N-terminal" evidence="18">
    <location>
        <begin position="47"/>
        <end position="415"/>
    </location>
</feature>
<gene>
    <name evidence="21" type="ORF">DK846_15275</name>
</gene>
<dbReference type="InterPro" id="IPR003674">
    <property type="entry name" value="Oligo_trans_STT3"/>
</dbReference>
<comment type="catalytic activity">
    <reaction evidence="16">
        <text>an archaeal dolichyl phosphooligosaccharide + [protein]-L-asparagine = an archaeal dolichyl phosphate + a glycoprotein with the oligosaccharide chain attached by N-beta-D-glycosyl linkage to a protein L-asparagine.</text>
        <dbReference type="EC" id="2.4.99.21"/>
    </reaction>
</comment>
<dbReference type="Proteomes" id="UP000245657">
    <property type="component" value="Unassembled WGS sequence"/>
</dbReference>
<dbReference type="PANTHER" id="PTHR13872:SF1">
    <property type="entry name" value="DOLICHYL-DIPHOSPHOOLIGOSACCHARIDE--PROTEIN GLYCOSYLTRANSFERASE SUBUNIT STT3B"/>
    <property type="match status" value="1"/>
</dbReference>
<proteinExistence type="inferred from homology"/>
<keyword evidence="22" id="KW-1185">Reference proteome</keyword>
<comment type="caution">
    <text evidence="21">The sequence shown here is derived from an EMBL/GenBank/DDBJ whole genome shotgun (WGS) entry which is preliminary data.</text>
</comment>